<dbReference type="KEGG" id="amr:AM1_4596"/>
<dbReference type="Proteomes" id="UP000000268">
    <property type="component" value="Chromosome"/>
</dbReference>
<gene>
    <name evidence="1" type="ordered locus">AM1_4596</name>
</gene>
<dbReference type="AlphaFoldDB" id="B0C078"/>
<evidence type="ECO:0000313" key="2">
    <source>
        <dbReference type="Proteomes" id="UP000000268"/>
    </source>
</evidence>
<reference evidence="1 2" key="1">
    <citation type="journal article" date="2008" name="Proc. Natl. Acad. Sci. U.S.A.">
        <title>Niche adaptation and genome expansion in the chlorophyll d-producing cyanobacterium Acaryochloris marina.</title>
        <authorList>
            <person name="Swingley W.D."/>
            <person name="Chen M."/>
            <person name="Cheung P.C."/>
            <person name="Conrad A.L."/>
            <person name="Dejesa L.C."/>
            <person name="Hao J."/>
            <person name="Honchak B.M."/>
            <person name="Karbach L.E."/>
            <person name="Kurdoglu A."/>
            <person name="Lahiri S."/>
            <person name="Mastrian S.D."/>
            <person name="Miyashita H."/>
            <person name="Page L."/>
            <person name="Ramakrishna P."/>
            <person name="Satoh S."/>
            <person name="Sattley W.M."/>
            <person name="Shimada Y."/>
            <person name="Taylor H.L."/>
            <person name="Tomo T."/>
            <person name="Tsuchiya T."/>
            <person name="Wang Z.T."/>
            <person name="Raymond J."/>
            <person name="Mimuro M."/>
            <person name="Blankenship R.E."/>
            <person name="Touchman J.W."/>
        </authorList>
    </citation>
    <scope>NUCLEOTIDE SEQUENCE [LARGE SCALE GENOMIC DNA]</scope>
    <source>
        <strain evidence="2">MBIC 11017</strain>
    </source>
</reference>
<evidence type="ECO:0008006" key="3">
    <source>
        <dbReference type="Google" id="ProtNLM"/>
    </source>
</evidence>
<sequence length="103" mass="11283">MANLLEIVQKLSGGTSTWASEWVDNFNGNQVEIRVMRGAIANWHTHTDTDEMFVVLSDSVAIDTQNGSFNLVQNDCLVVKAGTQNRARTESTATLMTLISPTP</sequence>
<dbReference type="InterPro" id="IPR011051">
    <property type="entry name" value="RmlC_Cupin_sf"/>
</dbReference>
<dbReference type="SUPFAM" id="SSF51182">
    <property type="entry name" value="RmlC-like cupins"/>
    <property type="match status" value="1"/>
</dbReference>
<keyword evidence="2" id="KW-1185">Reference proteome</keyword>
<accession>B0C078</accession>
<evidence type="ECO:0000313" key="1">
    <source>
        <dbReference type="EMBL" id="ABW29570.1"/>
    </source>
</evidence>
<dbReference type="HOGENOM" id="CLU_2257528_0_0_3"/>
<dbReference type="EMBL" id="CP000828">
    <property type="protein sequence ID" value="ABW29570.1"/>
    <property type="molecule type" value="Genomic_DNA"/>
</dbReference>
<organism evidence="1 2">
    <name type="scientific">Acaryochloris marina (strain MBIC 11017)</name>
    <dbReference type="NCBI Taxonomy" id="329726"/>
    <lineage>
        <taxon>Bacteria</taxon>
        <taxon>Bacillati</taxon>
        <taxon>Cyanobacteriota</taxon>
        <taxon>Cyanophyceae</taxon>
        <taxon>Acaryochloridales</taxon>
        <taxon>Acaryochloridaceae</taxon>
        <taxon>Acaryochloris</taxon>
    </lineage>
</organism>
<dbReference type="STRING" id="329726.AM1_4596"/>
<dbReference type="Gene3D" id="2.60.120.10">
    <property type="entry name" value="Jelly Rolls"/>
    <property type="match status" value="1"/>
</dbReference>
<dbReference type="eggNOG" id="COG0662">
    <property type="taxonomic scope" value="Bacteria"/>
</dbReference>
<dbReference type="InterPro" id="IPR014710">
    <property type="entry name" value="RmlC-like_jellyroll"/>
</dbReference>
<name>B0C078_ACAM1</name>
<protein>
    <recommendedName>
        <fullName evidence="3">Cupin 2 conserved barrel domain-containing protein</fullName>
    </recommendedName>
</protein>
<proteinExistence type="predicted"/>